<dbReference type="RefSeq" id="WP_189006418.1">
    <property type="nucleotide sequence ID" value="NZ_BMPP01000005.1"/>
</dbReference>
<comment type="caution">
    <text evidence="1">The sequence shown here is derived from an EMBL/GenBank/DDBJ whole genome shotgun (WGS) entry which is preliminary data.</text>
</comment>
<protein>
    <recommendedName>
        <fullName evidence="3">DUF4440 domain-containing protein</fullName>
    </recommendedName>
</protein>
<dbReference type="Proteomes" id="UP000647587">
    <property type="component" value="Unassembled WGS sequence"/>
</dbReference>
<sequence length="140" mass="15869">MTAPAMTPEMQTLKARLKATWESGDYGRFAKALEPGALDFLDRLNLQPGERERLHSGIGSLHMERRMYPFVYPFPPAEVVNSFRTYYGPTHRSFMALDEAGQGRLQADLEQLWAEYNQARDGTTFVESGLLEVRAIREGA</sequence>
<reference evidence="2" key="1">
    <citation type="journal article" date="2019" name="Int. J. Syst. Evol. Microbiol.">
        <title>The Global Catalogue of Microorganisms (GCM) 10K type strain sequencing project: providing services to taxonomists for standard genome sequencing and annotation.</title>
        <authorList>
            <consortium name="The Broad Institute Genomics Platform"/>
            <consortium name="The Broad Institute Genome Sequencing Center for Infectious Disease"/>
            <person name="Wu L."/>
            <person name="Ma J."/>
        </authorList>
    </citation>
    <scope>NUCLEOTIDE SEQUENCE [LARGE SCALE GENOMIC DNA]</scope>
    <source>
        <strain evidence="2">JCM 30331</strain>
    </source>
</reference>
<dbReference type="EMBL" id="BMPP01000005">
    <property type="protein sequence ID" value="GGK23359.1"/>
    <property type="molecule type" value="Genomic_DNA"/>
</dbReference>
<evidence type="ECO:0008006" key="3">
    <source>
        <dbReference type="Google" id="ProtNLM"/>
    </source>
</evidence>
<keyword evidence="2" id="KW-1185">Reference proteome</keyword>
<gene>
    <name evidence="1" type="ORF">GCM10008955_16190</name>
</gene>
<accession>A0ABQ2ESA8</accession>
<evidence type="ECO:0000313" key="1">
    <source>
        <dbReference type="EMBL" id="GGK23359.1"/>
    </source>
</evidence>
<proteinExistence type="predicted"/>
<organism evidence="1 2">
    <name type="scientific">Deinococcus malanensis</name>
    <dbReference type="NCBI Taxonomy" id="1706855"/>
    <lineage>
        <taxon>Bacteria</taxon>
        <taxon>Thermotogati</taxon>
        <taxon>Deinococcota</taxon>
        <taxon>Deinococci</taxon>
        <taxon>Deinococcales</taxon>
        <taxon>Deinococcaceae</taxon>
        <taxon>Deinococcus</taxon>
    </lineage>
</organism>
<evidence type="ECO:0000313" key="2">
    <source>
        <dbReference type="Proteomes" id="UP000647587"/>
    </source>
</evidence>
<name>A0ABQ2ESA8_9DEIO</name>